<dbReference type="InterPro" id="IPR011990">
    <property type="entry name" value="TPR-like_helical_dom_sf"/>
</dbReference>
<dbReference type="Gene3D" id="1.25.40.10">
    <property type="entry name" value="Tetratricopeptide repeat domain"/>
    <property type="match status" value="1"/>
</dbReference>
<dbReference type="EMBL" id="FONR01000012">
    <property type="protein sequence ID" value="SFF84277.1"/>
    <property type="molecule type" value="Genomic_DNA"/>
</dbReference>
<accession>A0A1I2M3Z7</accession>
<sequence>MPSEAELRRAAETGSPQALNQYGVKLRLDGRLEEAVEVLTEAAEQGSQDATANLALTLLSLGRDDEAAAWFDRNGPMGALMARRIREKRDESDAPGSPGQHGS</sequence>
<evidence type="ECO:0000313" key="2">
    <source>
        <dbReference type="Proteomes" id="UP000181942"/>
    </source>
</evidence>
<gene>
    <name evidence="1" type="ORF">SAMN02787118_112281</name>
</gene>
<dbReference type="AlphaFoldDB" id="A0A1I2M3Z7"/>
<evidence type="ECO:0000313" key="1">
    <source>
        <dbReference type="EMBL" id="SFF84277.1"/>
    </source>
</evidence>
<protein>
    <recommendedName>
        <fullName evidence="3">Tetratricopeptide repeat-containing protein</fullName>
    </recommendedName>
</protein>
<reference evidence="1 2" key="1">
    <citation type="submission" date="2016-10" db="EMBL/GenBank/DDBJ databases">
        <authorList>
            <person name="de Groot N.N."/>
        </authorList>
    </citation>
    <scope>NUCLEOTIDE SEQUENCE [LARGE SCALE GENOMIC DNA]</scope>
    <source>
        <strain evidence="1 2">OK461</strain>
    </source>
</reference>
<dbReference type="OrthoDB" id="9762169at2"/>
<dbReference type="RefSeq" id="WP_143138288.1">
    <property type="nucleotide sequence ID" value="NZ_FONR01000012.1"/>
</dbReference>
<name>A0A1I2M3Z7_9ACTN</name>
<organism evidence="1 2">
    <name type="scientific">Streptomyces mirabilis</name>
    <dbReference type="NCBI Taxonomy" id="68239"/>
    <lineage>
        <taxon>Bacteria</taxon>
        <taxon>Bacillati</taxon>
        <taxon>Actinomycetota</taxon>
        <taxon>Actinomycetes</taxon>
        <taxon>Kitasatosporales</taxon>
        <taxon>Streptomycetaceae</taxon>
        <taxon>Streptomyces</taxon>
    </lineage>
</organism>
<evidence type="ECO:0008006" key="3">
    <source>
        <dbReference type="Google" id="ProtNLM"/>
    </source>
</evidence>
<proteinExistence type="predicted"/>
<dbReference type="SUPFAM" id="SSF81901">
    <property type="entry name" value="HCP-like"/>
    <property type="match status" value="1"/>
</dbReference>
<dbReference type="Proteomes" id="UP000181942">
    <property type="component" value="Unassembled WGS sequence"/>
</dbReference>